<feature type="transmembrane region" description="Helical" evidence="1">
    <location>
        <begin position="12"/>
        <end position="31"/>
    </location>
</feature>
<evidence type="ECO:0000256" key="1">
    <source>
        <dbReference type="SAM" id="Phobius"/>
    </source>
</evidence>
<dbReference type="KEGG" id="tpla:ElP_02800"/>
<keyword evidence="3" id="KW-1185">Reference proteome</keyword>
<sequence length="170" mass="18678">MPAIVPDYQTLSAMITPAIFLTANGSLIISTSNRMSRVVDRIRAVTTQSDALCRGKTDLDFVDDRLAHNSDQLGRLVWRGDRIRLALVALYLAFASFVGTSLGLAVDILFEHRAVALPTGLAVVGVCLLLVACIQLVREALEALRSNRLEVDFFRQIEARRRSADRPASP</sequence>
<dbReference type="AlphaFoldDB" id="A0A518GV41"/>
<gene>
    <name evidence="2" type="ORF">ElP_02800</name>
</gene>
<keyword evidence="1" id="KW-1133">Transmembrane helix</keyword>
<dbReference type="InterPro" id="IPR021279">
    <property type="entry name" value="DUF2721"/>
</dbReference>
<feature type="transmembrane region" description="Helical" evidence="1">
    <location>
        <begin position="85"/>
        <end position="110"/>
    </location>
</feature>
<accession>A0A518GV41</accession>
<dbReference type="OrthoDB" id="277598at2"/>
<keyword evidence="1" id="KW-0812">Transmembrane</keyword>
<protein>
    <recommendedName>
        <fullName evidence="4">DUF2721 domain-containing protein</fullName>
    </recommendedName>
</protein>
<proteinExistence type="predicted"/>
<feature type="transmembrane region" description="Helical" evidence="1">
    <location>
        <begin position="116"/>
        <end position="137"/>
    </location>
</feature>
<evidence type="ECO:0000313" key="3">
    <source>
        <dbReference type="Proteomes" id="UP000317835"/>
    </source>
</evidence>
<evidence type="ECO:0000313" key="2">
    <source>
        <dbReference type="EMBL" id="QDV32448.1"/>
    </source>
</evidence>
<dbReference type="EMBL" id="CP036426">
    <property type="protein sequence ID" value="QDV32448.1"/>
    <property type="molecule type" value="Genomic_DNA"/>
</dbReference>
<dbReference type="Pfam" id="PF11026">
    <property type="entry name" value="DUF2721"/>
    <property type="match status" value="1"/>
</dbReference>
<keyword evidence="1" id="KW-0472">Membrane</keyword>
<dbReference type="RefSeq" id="WP_145266539.1">
    <property type="nucleotide sequence ID" value="NZ_CP036426.1"/>
</dbReference>
<dbReference type="Proteomes" id="UP000317835">
    <property type="component" value="Chromosome"/>
</dbReference>
<evidence type="ECO:0008006" key="4">
    <source>
        <dbReference type="Google" id="ProtNLM"/>
    </source>
</evidence>
<reference evidence="2 3" key="1">
    <citation type="submission" date="2019-02" db="EMBL/GenBank/DDBJ databases">
        <title>Deep-cultivation of Planctomycetes and their phenomic and genomic characterization uncovers novel biology.</title>
        <authorList>
            <person name="Wiegand S."/>
            <person name="Jogler M."/>
            <person name="Boedeker C."/>
            <person name="Pinto D."/>
            <person name="Vollmers J."/>
            <person name="Rivas-Marin E."/>
            <person name="Kohn T."/>
            <person name="Peeters S.H."/>
            <person name="Heuer A."/>
            <person name="Rast P."/>
            <person name="Oberbeckmann S."/>
            <person name="Bunk B."/>
            <person name="Jeske O."/>
            <person name="Meyerdierks A."/>
            <person name="Storesund J.E."/>
            <person name="Kallscheuer N."/>
            <person name="Luecker S."/>
            <person name="Lage O.M."/>
            <person name="Pohl T."/>
            <person name="Merkel B.J."/>
            <person name="Hornburger P."/>
            <person name="Mueller R.-W."/>
            <person name="Bruemmer F."/>
            <person name="Labrenz M."/>
            <person name="Spormann A.M."/>
            <person name="Op den Camp H."/>
            <person name="Overmann J."/>
            <person name="Amann R."/>
            <person name="Jetten M.S.M."/>
            <person name="Mascher T."/>
            <person name="Medema M.H."/>
            <person name="Devos D.P."/>
            <person name="Kaster A.-K."/>
            <person name="Ovreas L."/>
            <person name="Rohde M."/>
            <person name="Galperin M.Y."/>
            <person name="Jogler C."/>
        </authorList>
    </citation>
    <scope>NUCLEOTIDE SEQUENCE [LARGE SCALE GENOMIC DNA]</scope>
    <source>
        <strain evidence="2 3">ElP</strain>
    </source>
</reference>
<name>A0A518GV41_9BACT</name>
<organism evidence="2 3">
    <name type="scientific">Tautonia plasticadhaerens</name>
    <dbReference type="NCBI Taxonomy" id="2527974"/>
    <lineage>
        <taxon>Bacteria</taxon>
        <taxon>Pseudomonadati</taxon>
        <taxon>Planctomycetota</taxon>
        <taxon>Planctomycetia</taxon>
        <taxon>Isosphaerales</taxon>
        <taxon>Isosphaeraceae</taxon>
        <taxon>Tautonia</taxon>
    </lineage>
</organism>